<sequence>MKSNFSRREALKRIGLGSAAVTVGAIGVVNASSKEGIDNTQYIEEEEKQPLNFDQPITAIVLGAGGRGNVYAGYAFENPKELNIIGVAEPIEYRRNNFSKSHNISESNQFTTWEHVFERPKFADAVIITTPDALHYGPAMKAIEMGYDVLLEKAIAQTWDECYDILKQQRKYGKIVAICHVLRYAPYFVKMKEIIDSGKIGEVVSVQHFEPVEHIHMSHSFVRGNWGNSKKSTPMILSKSCHDTDIIRWLVGKPCKKVSSFGSLKLFRSQSAPQGSTKRCTDGCAVERECPFSAIKIYVERKAFLHHLKLEKHDTDSIMENLKTGPYGRCVYHCDNDVVDHQVVNMQFEDDITASFSMEGLTSYGGRRTRIMGTMGDITGDMDSMTVFDFRTRERKHWTAKDINDGIYAGHGHGGGDLRLAKDFVRAVKLQDPTQLTSTIEASMESHLIGFQAEKSRLKGGKVLDVNLKV</sequence>
<protein>
    <submittedName>
        <fullName evidence="3">Gfo/Idh/MocA family oxidoreductase</fullName>
    </submittedName>
</protein>
<evidence type="ECO:0000313" key="4">
    <source>
        <dbReference type="Proteomes" id="UP001500954"/>
    </source>
</evidence>
<evidence type="ECO:0000259" key="2">
    <source>
        <dbReference type="Pfam" id="PF02894"/>
    </source>
</evidence>
<comment type="caution">
    <text evidence="3">The sequence shown here is derived from an EMBL/GenBank/DDBJ whole genome shotgun (WGS) entry which is preliminary data.</text>
</comment>
<dbReference type="InterPro" id="IPR051450">
    <property type="entry name" value="Gfo/Idh/MocA_Oxidoreductases"/>
</dbReference>
<dbReference type="PANTHER" id="PTHR43377:SF2">
    <property type="entry name" value="BINDING ROSSMANN FOLD OXIDOREDUCTASE, PUTATIVE (AFU_ORTHOLOGUE AFUA_4G00560)-RELATED"/>
    <property type="match status" value="1"/>
</dbReference>
<dbReference type="InterPro" id="IPR004104">
    <property type="entry name" value="Gfo/Idh/MocA-like_OxRdtase_C"/>
</dbReference>
<dbReference type="SUPFAM" id="SSF51735">
    <property type="entry name" value="NAD(P)-binding Rossmann-fold domains"/>
    <property type="match status" value="1"/>
</dbReference>
<dbReference type="PROSITE" id="PS51318">
    <property type="entry name" value="TAT"/>
    <property type="match status" value="1"/>
</dbReference>
<feature type="domain" description="Gfo/Idh/MocA-like oxidoreductase N-terminal" evidence="1">
    <location>
        <begin position="59"/>
        <end position="178"/>
    </location>
</feature>
<dbReference type="RefSeq" id="WP_345007560.1">
    <property type="nucleotide sequence ID" value="NZ_BAABCY010000092.1"/>
</dbReference>
<proteinExistence type="predicted"/>
<feature type="domain" description="Gfo/Idh/MocA-like oxidoreductase C-terminal" evidence="2">
    <location>
        <begin position="192"/>
        <end position="397"/>
    </location>
</feature>
<dbReference type="Pfam" id="PF02894">
    <property type="entry name" value="GFO_IDH_MocA_C"/>
    <property type="match status" value="1"/>
</dbReference>
<dbReference type="Gene3D" id="3.40.50.720">
    <property type="entry name" value="NAD(P)-binding Rossmann-like Domain"/>
    <property type="match status" value="1"/>
</dbReference>
<dbReference type="Gene3D" id="3.30.360.10">
    <property type="entry name" value="Dihydrodipicolinate Reductase, domain 2"/>
    <property type="match status" value="1"/>
</dbReference>
<dbReference type="InterPro" id="IPR000683">
    <property type="entry name" value="Gfo/Idh/MocA-like_OxRdtase_N"/>
</dbReference>
<keyword evidence="4" id="KW-1185">Reference proteome</keyword>
<dbReference type="InterPro" id="IPR006311">
    <property type="entry name" value="TAT_signal"/>
</dbReference>
<dbReference type="EMBL" id="BAABCY010000092">
    <property type="protein sequence ID" value="GAA3582307.1"/>
    <property type="molecule type" value="Genomic_DNA"/>
</dbReference>
<gene>
    <name evidence="3" type="ORF">GCM10022395_33350</name>
</gene>
<dbReference type="Proteomes" id="UP001500954">
    <property type="component" value="Unassembled WGS sequence"/>
</dbReference>
<organism evidence="3 4">
    <name type="scientific">Snuella lapsa</name>
    <dbReference type="NCBI Taxonomy" id="870481"/>
    <lineage>
        <taxon>Bacteria</taxon>
        <taxon>Pseudomonadati</taxon>
        <taxon>Bacteroidota</taxon>
        <taxon>Flavobacteriia</taxon>
        <taxon>Flavobacteriales</taxon>
        <taxon>Flavobacteriaceae</taxon>
        <taxon>Snuella</taxon>
    </lineage>
</organism>
<accession>A0ABP6YG24</accession>
<dbReference type="PANTHER" id="PTHR43377">
    <property type="entry name" value="BILIVERDIN REDUCTASE A"/>
    <property type="match status" value="1"/>
</dbReference>
<reference evidence="4" key="1">
    <citation type="journal article" date="2019" name="Int. J. Syst. Evol. Microbiol.">
        <title>The Global Catalogue of Microorganisms (GCM) 10K type strain sequencing project: providing services to taxonomists for standard genome sequencing and annotation.</title>
        <authorList>
            <consortium name="The Broad Institute Genomics Platform"/>
            <consortium name="The Broad Institute Genome Sequencing Center for Infectious Disease"/>
            <person name="Wu L."/>
            <person name="Ma J."/>
        </authorList>
    </citation>
    <scope>NUCLEOTIDE SEQUENCE [LARGE SCALE GENOMIC DNA]</scope>
    <source>
        <strain evidence="4">JCM 17111</strain>
    </source>
</reference>
<dbReference type="Pfam" id="PF01408">
    <property type="entry name" value="GFO_IDH_MocA"/>
    <property type="match status" value="1"/>
</dbReference>
<dbReference type="InterPro" id="IPR036291">
    <property type="entry name" value="NAD(P)-bd_dom_sf"/>
</dbReference>
<evidence type="ECO:0000259" key="1">
    <source>
        <dbReference type="Pfam" id="PF01408"/>
    </source>
</evidence>
<name>A0ABP6YG24_9FLAO</name>
<evidence type="ECO:0000313" key="3">
    <source>
        <dbReference type="EMBL" id="GAA3582307.1"/>
    </source>
</evidence>
<dbReference type="SUPFAM" id="SSF55347">
    <property type="entry name" value="Glyceraldehyde-3-phosphate dehydrogenase-like, C-terminal domain"/>
    <property type="match status" value="1"/>
</dbReference>